<dbReference type="Proteomes" id="UP000094197">
    <property type="component" value="Chromosome 1"/>
</dbReference>
<reference evidence="2 3" key="1">
    <citation type="submission" date="2016-04" db="EMBL/GenBank/DDBJ databases">
        <title>Complete genome seqeunce of Leptospira alstonii serovar Room22.</title>
        <authorList>
            <person name="Nally J.E."/>
            <person name="Bayles D.O."/>
            <person name="Hurley D."/>
            <person name="Fanning S."/>
            <person name="McMahon B.J."/>
            <person name="Arent Z."/>
        </authorList>
    </citation>
    <scope>NUCLEOTIDE SEQUENCE [LARGE SCALE GENOMIC DNA]</scope>
    <source>
        <strain evidence="2 3">GWTS #1</strain>
    </source>
</reference>
<gene>
    <name evidence="2" type="ORF">A0128_15225</name>
</gene>
<accession>A0A1D7UZR2</accession>
<protein>
    <submittedName>
        <fullName evidence="2">Uncharacterized protein</fullName>
    </submittedName>
</protein>
<name>A0A1D7UZR2_9LEPT</name>
<evidence type="ECO:0000256" key="1">
    <source>
        <dbReference type="SAM" id="Phobius"/>
    </source>
</evidence>
<sequence length="77" mass="9159">MSGSARIFQEIKLVSRFLFYTIGFSNIGFVESIFLKILKPKRRQTGPFHQRSELSNTVFVCPFFWRIFNATENLRMY</sequence>
<feature type="transmembrane region" description="Helical" evidence="1">
    <location>
        <begin position="17"/>
        <end position="38"/>
    </location>
</feature>
<dbReference type="KEGG" id="laj:A0128_15225"/>
<keyword evidence="1" id="KW-0812">Transmembrane</keyword>
<dbReference type="EMBL" id="CP015217">
    <property type="protein sequence ID" value="AOP35075.1"/>
    <property type="molecule type" value="Genomic_DNA"/>
</dbReference>
<keyword evidence="3" id="KW-1185">Reference proteome</keyword>
<proteinExistence type="predicted"/>
<evidence type="ECO:0000313" key="3">
    <source>
        <dbReference type="Proteomes" id="UP000094197"/>
    </source>
</evidence>
<keyword evidence="1" id="KW-1133">Transmembrane helix</keyword>
<evidence type="ECO:0000313" key="2">
    <source>
        <dbReference type="EMBL" id="AOP35075.1"/>
    </source>
</evidence>
<organism evidence="2 3">
    <name type="scientific">Leptospira tipperaryensis</name>
    <dbReference type="NCBI Taxonomy" id="2564040"/>
    <lineage>
        <taxon>Bacteria</taxon>
        <taxon>Pseudomonadati</taxon>
        <taxon>Spirochaetota</taxon>
        <taxon>Spirochaetia</taxon>
        <taxon>Leptospirales</taxon>
        <taxon>Leptospiraceae</taxon>
        <taxon>Leptospira</taxon>
    </lineage>
</organism>
<keyword evidence="1" id="KW-0472">Membrane</keyword>
<dbReference type="AlphaFoldDB" id="A0A1D7UZR2"/>